<reference evidence="3" key="1">
    <citation type="submission" date="2017-02" db="UniProtKB">
        <authorList>
            <consortium name="WormBaseParasite"/>
        </authorList>
    </citation>
    <scope>IDENTIFICATION</scope>
</reference>
<gene>
    <name evidence="1" type="ORF">HPLM_LOCUS5608</name>
</gene>
<evidence type="ECO:0000313" key="2">
    <source>
        <dbReference type="Proteomes" id="UP000268014"/>
    </source>
</evidence>
<dbReference type="EMBL" id="UZAF01016365">
    <property type="protein sequence ID" value="VDO26534.1"/>
    <property type="molecule type" value="Genomic_DNA"/>
</dbReference>
<keyword evidence="2" id="KW-1185">Reference proteome</keyword>
<dbReference type="Proteomes" id="UP000268014">
    <property type="component" value="Unassembled WGS sequence"/>
</dbReference>
<dbReference type="AlphaFoldDB" id="A0A0N4W6E6"/>
<accession>A0A0N4W6E6</accession>
<evidence type="ECO:0000313" key="3">
    <source>
        <dbReference type="WBParaSite" id="HPLM_0000561601-mRNA-1"/>
    </source>
</evidence>
<organism evidence="3">
    <name type="scientific">Haemonchus placei</name>
    <name type="common">Barber's pole worm</name>
    <dbReference type="NCBI Taxonomy" id="6290"/>
    <lineage>
        <taxon>Eukaryota</taxon>
        <taxon>Metazoa</taxon>
        <taxon>Ecdysozoa</taxon>
        <taxon>Nematoda</taxon>
        <taxon>Chromadorea</taxon>
        <taxon>Rhabditida</taxon>
        <taxon>Rhabditina</taxon>
        <taxon>Rhabditomorpha</taxon>
        <taxon>Strongyloidea</taxon>
        <taxon>Trichostrongylidae</taxon>
        <taxon>Haemonchus</taxon>
    </lineage>
</organism>
<protein>
    <submittedName>
        <fullName evidence="3">Kinesin motor domain-containing protein</fullName>
    </submittedName>
</protein>
<reference evidence="1 2" key="2">
    <citation type="submission" date="2018-11" db="EMBL/GenBank/DDBJ databases">
        <authorList>
            <consortium name="Pathogen Informatics"/>
        </authorList>
    </citation>
    <scope>NUCLEOTIDE SEQUENCE [LARGE SCALE GENOMIC DNA]</scope>
    <source>
        <strain evidence="1 2">MHpl1</strain>
    </source>
</reference>
<evidence type="ECO:0000313" key="1">
    <source>
        <dbReference type="EMBL" id="VDO26534.1"/>
    </source>
</evidence>
<name>A0A0N4W6E6_HAEPC</name>
<proteinExistence type="predicted"/>
<sequence>MGDQIDCSHDVTVPASSRLKFERTIGDLAEAAPPHMRKVHDGCNFYS</sequence>
<dbReference type="WBParaSite" id="HPLM_0000561601-mRNA-1">
    <property type="protein sequence ID" value="HPLM_0000561601-mRNA-1"/>
    <property type="gene ID" value="HPLM_0000561601"/>
</dbReference>